<reference evidence="3" key="1">
    <citation type="submission" date="2021-03" db="EMBL/GenBank/DDBJ databases">
        <title>Draft genome sequence of rust myrtle Austropuccinia psidii MF-1, a brazilian biotype.</title>
        <authorList>
            <person name="Quecine M.C."/>
            <person name="Pachon D.M.R."/>
            <person name="Bonatelli M.L."/>
            <person name="Correr F.H."/>
            <person name="Franceschini L.M."/>
            <person name="Leite T.F."/>
            <person name="Margarido G.R.A."/>
            <person name="Almeida C.A."/>
            <person name="Ferrarezi J.A."/>
            <person name="Labate C.A."/>
        </authorList>
    </citation>
    <scope>NUCLEOTIDE SEQUENCE</scope>
    <source>
        <strain evidence="3">MF-1</strain>
    </source>
</reference>
<feature type="compositionally biased region" description="Low complexity" evidence="1">
    <location>
        <begin position="97"/>
        <end position="108"/>
    </location>
</feature>
<dbReference type="Pfam" id="PF00620">
    <property type="entry name" value="RhoGAP"/>
    <property type="match status" value="1"/>
</dbReference>
<dbReference type="PANTHER" id="PTHR12783">
    <property type="entry name" value="RALA BINDING PROTEIN 1 RALBP1"/>
    <property type="match status" value="1"/>
</dbReference>
<dbReference type="GO" id="GO:0005096">
    <property type="term" value="F:GTPase activator activity"/>
    <property type="evidence" value="ECO:0007669"/>
    <property type="project" value="InterPro"/>
</dbReference>
<dbReference type="SUPFAM" id="SSF48350">
    <property type="entry name" value="GTPase activation domain, GAP"/>
    <property type="match status" value="1"/>
</dbReference>
<dbReference type="Proteomes" id="UP000765509">
    <property type="component" value="Unassembled WGS sequence"/>
</dbReference>
<feature type="compositionally biased region" description="Polar residues" evidence="1">
    <location>
        <begin position="605"/>
        <end position="622"/>
    </location>
</feature>
<dbReference type="GO" id="GO:0031267">
    <property type="term" value="F:small GTPase binding"/>
    <property type="evidence" value="ECO:0007669"/>
    <property type="project" value="InterPro"/>
</dbReference>
<proteinExistence type="predicted"/>
<dbReference type="CDD" id="cd00159">
    <property type="entry name" value="RhoGAP"/>
    <property type="match status" value="1"/>
</dbReference>
<feature type="compositionally biased region" description="Polar residues" evidence="1">
    <location>
        <begin position="487"/>
        <end position="500"/>
    </location>
</feature>
<keyword evidence="4" id="KW-1185">Reference proteome</keyword>
<feature type="region of interest" description="Disordered" evidence="1">
    <location>
        <begin position="457"/>
        <end position="527"/>
    </location>
</feature>
<feature type="region of interest" description="Disordered" evidence="1">
    <location>
        <begin position="75"/>
        <end position="108"/>
    </location>
</feature>
<sequence>MANFNLNRNRFNQSSQSFDNLKLSTNLVSLDLTDNPTNQNLNNSNRNQQDSNLAKSNLKRFHRRSLQILNSITNHHHHHHHQPNQTNRKSLNRHHSSSISTPCLPLSSSSSSSTLSSFKSSQNHSILNSSSNLSNLSNLKSFSKKISNLKLIQTKNKNHKKFIKISKSINSSITNPSNLNEMISTSKSSSSNYQNSHSNSNLSTSKSQIKNHSKNFRSHQVRPSTSSGYSNIKLPNHILGIKVPNQSLFSFGIPLANCSHHALHRPNQSHSRSKTCNQILIKNSEFYLPSISIRCLEYLDFWGCREEGIYRIPGRLTDIEKLKTLFDAGCDLDLLQLPLSSLDPHAVASVFKLWLRELPDNLFTDSYQDALDQLFNQNHVDPLKLQILTNIIKNLPPSNWYLIRAIAYHLAILSDAAPINRMTLTNFRLIFSPTLKFSPNLLETLIQHRQKLFESPCETNQSDQSSFQPFQSNSQSIQSIQSNPQSVRSNPQYAQSSFQTIQSNPQSIHSSSQSIQSTRSNRIQPNPHLIKKSSQLNLTPIMHSNLHLQASSQSNLISTSTPRPKTANSIRTKSHHIVSKQSLDIPAHNLLDFNFDTEPINLFSNPSEIKSNHQANKSSSSFDSKRPNHTPQNNPQDPTTEPINLASSPHSVNNPVPNKSNKTFLYETSSRSSSLLYGSLPTLPPTNPCRSRTPIADLYLRQTNPLNTPSIDTSSTRSSNSLSLFILPV</sequence>
<dbReference type="GO" id="GO:0007264">
    <property type="term" value="P:small GTPase-mediated signal transduction"/>
    <property type="evidence" value="ECO:0007669"/>
    <property type="project" value="InterPro"/>
</dbReference>
<gene>
    <name evidence="3" type="ORF">O181_035699</name>
</gene>
<feature type="compositionally biased region" description="Low complexity" evidence="1">
    <location>
        <begin position="461"/>
        <end position="486"/>
    </location>
</feature>
<dbReference type="AlphaFoldDB" id="A0A9Q3HAT1"/>
<dbReference type="EMBL" id="AVOT02013387">
    <property type="protein sequence ID" value="MBW0495984.1"/>
    <property type="molecule type" value="Genomic_DNA"/>
</dbReference>
<feature type="region of interest" description="Disordered" evidence="1">
    <location>
        <begin position="552"/>
        <end position="572"/>
    </location>
</feature>
<dbReference type="PANTHER" id="PTHR12783:SF5">
    <property type="entry name" value="RALA-BINDING PROTEIN 1"/>
    <property type="match status" value="1"/>
</dbReference>
<feature type="domain" description="Rho-GAP" evidence="2">
    <location>
        <begin position="274"/>
        <end position="488"/>
    </location>
</feature>
<feature type="compositionally biased region" description="Polar residues" evidence="1">
    <location>
        <begin position="629"/>
        <end position="662"/>
    </location>
</feature>
<dbReference type="InterPro" id="IPR039767">
    <property type="entry name" value="RALBP1"/>
</dbReference>
<comment type="caution">
    <text evidence="3">The sequence shown here is derived from an EMBL/GenBank/DDBJ whole genome shotgun (WGS) entry which is preliminary data.</text>
</comment>
<feature type="compositionally biased region" description="Low complexity" evidence="1">
    <location>
        <begin position="501"/>
        <end position="524"/>
    </location>
</feature>
<name>A0A9Q3HAT1_9BASI</name>
<dbReference type="OrthoDB" id="185175at2759"/>
<dbReference type="Gene3D" id="1.10.555.10">
    <property type="entry name" value="Rho GTPase activation protein"/>
    <property type="match status" value="1"/>
</dbReference>
<protein>
    <recommendedName>
        <fullName evidence="2">Rho-GAP domain-containing protein</fullName>
    </recommendedName>
</protein>
<evidence type="ECO:0000313" key="4">
    <source>
        <dbReference type="Proteomes" id="UP000765509"/>
    </source>
</evidence>
<evidence type="ECO:0000313" key="3">
    <source>
        <dbReference type="EMBL" id="MBW0495984.1"/>
    </source>
</evidence>
<dbReference type="InterPro" id="IPR000198">
    <property type="entry name" value="RhoGAP_dom"/>
</dbReference>
<feature type="region of interest" description="Disordered" evidence="1">
    <location>
        <begin position="174"/>
        <end position="210"/>
    </location>
</feature>
<feature type="region of interest" description="Disordered" evidence="1">
    <location>
        <begin position="605"/>
        <end position="662"/>
    </location>
</feature>
<evidence type="ECO:0000256" key="1">
    <source>
        <dbReference type="SAM" id="MobiDB-lite"/>
    </source>
</evidence>
<organism evidence="3 4">
    <name type="scientific">Austropuccinia psidii MF-1</name>
    <dbReference type="NCBI Taxonomy" id="1389203"/>
    <lineage>
        <taxon>Eukaryota</taxon>
        <taxon>Fungi</taxon>
        <taxon>Dikarya</taxon>
        <taxon>Basidiomycota</taxon>
        <taxon>Pucciniomycotina</taxon>
        <taxon>Pucciniomycetes</taxon>
        <taxon>Pucciniales</taxon>
        <taxon>Sphaerophragmiaceae</taxon>
        <taxon>Austropuccinia</taxon>
    </lineage>
</organism>
<dbReference type="InterPro" id="IPR008936">
    <property type="entry name" value="Rho_GTPase_activation_prot"/>
</dbReference>
<dbReference type="PROSITE" id="PS50238">
    <property type="entry name" value="RHOGAP"/>
    <property type="match status" value="1"/>
</dbReference>
<feature type="compositionally biased region" description="Low complexity" evidence="1">
    <location>
        <begin position="174"/>
        <end position="207"/>
    </location>
</feature>
<dbReference type="SMART" id="SM00324">
    <property type="entry name" value="RhoGAP"/>
    <property type="match status" value="1"/>
</dbReference>
<feature type="compositionally biased region" description="Polar residues" evidence="1">
    <location>
        <begin position="552"/>
        <end position="571"/>
    </location>
</feature>
<evidence type="ECO:0000259" key="2">
    <source>
        <dbReference type="PROSITE" id="PS50238"/>
    </source>
</evidence>
<accession>A0A9Q3HAT1</accession>